<proteinExistence type="predicted"/>
<gene>
    <name evidence="1" type="ORF">Amon02_001181800</name>
</gene>
<dbReference type="EMBL" id="BSXS01013094">
    <property type="protein sequence ID" value="GMF03540.1"/>
    <property type="molecule type" value="Genomic_DNA"/>
</dbReference>
<dbReference type="Proteomes" id="UP001165064">
    <property type="component" value="Unassembled WGS sequence"/>
</dbReference>
<reference evidence="1" key="1">
    <citation type="submission" date="2023-04" db="EMBL/GenBank/DDBJ databases">
        <title>Ambrosiozyma monospora NBRC 10751.</title>
        <authorList>
            <person name="Ichikawa N."/>
            <person name="Sato H."/>
            <person name="Tonouchi N."/>
        </authorList>
    </citation>
    <scope>NUCLEOTIDE SEQUENCE</scope>
    <source>
        <strain evidence="1">NBRC 10751</strain>
    </source>
</reference>
<evidence type="ECO:0000313" key="1">
    <source>
        <dbReference type="EMBL" id="GMF03540.1"/>
    </source>
</evidence>
<sequence length="190" mass="21204">MPVQYWAPKIVPNTTTTTTTMTTPMTRELSVSSNAGNLETVDAIEYDYSDCCSILSICSEVELNFEPLSNDILSTFELSFTEADNDESFDSMLSSSCYELTPSPSYLADELDFDVLSDIDFGLSLDADHALSLSTGSYPSIDHLNCHFDEGKDYATDELQTSIEDQSDYSTSWFTLTVPRKLIGFQKRRP</sequence>
<evidence type="ECO:0000313" key="2">
    <source>
        <dbReference type="Proteomes" id="UP001165064"/>
    </source>
</evidence>
<keyword evidence="2" id="KW-1185">Reference proteome</keyword>
<comment type="caution">
    <text evidence="1">The sequence shown here is derived from an EMBL/GenBank/DDBJ whole genome shotgun (WGS) entry which is preliminary data.</text>
</comment>
<name>A0ACB5U7W1_AMBMO</name>
<accession>A0ACB5U7W1</accession>
<protein>
    <submittedName>
        <fullName evidence="1">Unnamed protein product</fullName>
    </submittedName>
</protein>
<organism evidence="1 2">
    <name type="scientific">Ambrosiozyma monospora</name>
    <name type="common">Yeast</name>
    <name type="synonym">Endomycopsis monosporus</name>
    <dbReference type="NCBI Taxonomy" id="43982"/>
    <lineage>
        <taxon>Eukaryota</taxon>
        <taxon>Fungi</taxon>
        <taxon>Dikarya</taxon>
        <taxon>Ascomycota</taxon>
        <taxon>Saccharomycotina</taxon>
        <taxon>Pichiomycetes</taxon>
        <taxon>Pichiales</taxon>
        <taxon>Pichiaceae</taxon>
        <taxon>Ambrosiozyma</taxon>
    </lineage>
</organism>